<evidence type="ECO:0000313" key="1">
    <source>
        <dbReference type="EMBL" id="KYD07488.1"/>
    </source>
</evidence>
<comment type="caution">
    <text evidence="1">The sequence shown here is derived from an EMBL/GenBank/DDBJ whole genome shotgun (WGS) entry which is preliminary data.</text>
</comment>
<evidence type="ECO:0000313" key="2">
    <source>
        <dbReference type="Proteomes" id="UP000075455"/>
    </source>
</evidence>
<proteinExistence type="predicted"/>
<dbReference type="EMBL" id="LQYS01000118">
    <property type="protein sequence ID" value="KYD07488.1"/>
    <property type="molecule type" value="Genomic_DNA"/>
</dbReference>
<name>A0A150L5A4_9BACL</name>
<accession>A0A150L5A4</accession>
<organism evidence="1 2">
    <name type="scientific">Saccharococcus caldoxylosilyticus</name>
    <dbReference type="NCBI Taxonomy" id="81408"/>
    <lineage>
        <taxon>Bacteria</taxon>
        <taxon>Bacillati</taxon>
        <taxon>Bacillota</taxon>
        <taxon>Bacilli</taxon>
        <taxon>Bacillales</taxon>
        <taxon>Anoxybacillaceae</taxon>
        <taxon>Saccharococcus</taxon>
    </lineage>
</organism>
<sequence length="43" mass="5093">MGNKILPGMLIIDEVGYFLFDELTANVFFRSYQNGYSRKHMEF</sequence>
<protein>
    <submittedName>
        <fullName evidence="1">Uncharacterized protein</fullName>
    </submittedName>
</protein>
<dbReference type="AlphaFoldDB" id="A0A150L5A4"/>
<reference evidence="1 2" key="1">
    <citation type="submission" date="2016-01" db="EMBL/GenBank/DDBJ databases">
        <title>Draft Genome Sequences of Seven Thermophilic Sporeformers Isolated from Foods.</title>
        <authorList>
            <person name="Berendsen E.M."/>
            <person name="Wells-Bennik M.H."/>
            <person name="Krawcyk A.O."/>
            <person name="De Jong A."/>
            <person name="Holsappel S."/>
            <person name="Eijlander R.T."/>
            <person name="Kuipers O.P."/>
        </authorList>
    </citation>
    <scope>NUCLEOTIDE SEQUENCE [LARGE SCALE GENOMIC DNA]</scope>
    <source>
        <strain evidence="1 2">B4119</strain>
    </source>
</reference>
<dbReference type="Proteomes" id="UP000075455">
    <property type="component" value="Unassembled WGS sequence"/>
</dbReference>
<dbReference type="PATRIC" id="fig|81408.3.peg.1186"/>
<gene>
    <name evidence="1" type="ORF">B4119_4331</name>
</gene>